<comment type="catalytic activity">
    <reaction evidence="10">
        <text>di-trans,octa-cis-undecaprenyl diphospho-N-acetyl-alpha-D-muramoyl-L-alanyl-D-glutamyl-meso-2,6-diaminopimeloyl-D-alanyl-D-alanine + UDP-N-acetyl-alpha-D-glucosamine = di-trans,octa-cis-undecaprenyl diphospho-[N-acetyl-alpha-D-glucosaminyl-(1-&gt;4)]-N-acetyl-alpha-D-muramoyl-L-alanyl-D-glutamyl-meso-2,6-diaminopimeloyl-D-alanyl-D-alanine + UDP + H(+)</text>
        <dbReference type="Rhea" id="RHEA:31227"/>
        <dbReference type="ChEBI" id="CHEBI:15378"/>
        <dbReference type="ChEBI" id="CHEBI:57705"/>
        <dbReference type="ChEBI" id="CHEBI:58223"/>
        <dbReference type="ChEBI" id="CHEBI:61387"/>
        <dbReference type="ChEBI" id="CHEBI:61388"/>
        <dbReference type="EC" id="2.4.1.227"/>
    </reaction>
</comment>
<evidence type="ECO:0000313" key="14">
    <source>
        <dbReference type="EMBL" id="MBF4691605.1"/>
    </source>
</evidence>
<evidence type="ECO:0000256" key="6">
    <source>
        <dbReference type="ARBA" id="ARBA00022984"/>
    </source>
</evidence>
<evidence type="ECO:0000256" key="5">
    <source>
        <dbReference type="ARBA" id="ARBA00022960"/>
    </source>
</evidence>
<evidence type="ECO:0000256" key="9">
    <source>
        <dbReference type="ARBA" id="ARBA00023316"/>
    </source>
</evidence>
<keyword evidence="6 10" id="KW-0573">Peptidoglycan synthesis</keyword>
<dbReference type="Pfam" id="PF03033">
    <property type="entry name" value="Glyco_transf_28"/>
    <property type="match status" value="1"/>
</dbReference>
<dbReference type="EMBL" id="JADKNH010000001">
    <property type="protein sequence ID" value="MBF4691605.1"/>
    <property type="molecule type" value="Genomic_DNA"/>
</dbReference>
<evidence type="ECO:0000256" key="4">
    <source>
        <dbReference type="ARBA" id="ARBA00022679"/>
    </source>
</evidence>
<feature type="domain" description="Glycosyl transferase family 28 C-terminal" evidence="13">
    <location>
        <begin position="189"/>
        <end position="342"/>
    </location>
</feature>
<keyword evidence="5 10" id="KW-0133">Cell shape</keyword>
<dbReference type="GO" id="GO:0016757">
    <property type="term" value="F:glycosyltransferase activity"/>
    <property type="evidence" value="ECO:0007669"/>
    <property type="project" value="UniProtKB-KW"/>
</dbReference>
<keyword evidence="11" id="KW-0812">Transmembrane</keyword>
<evidence type="ECO:0000259" key="13">
    <source>
        <dbReference type="Pfam" id="PF04101"/>
    </source>
</evidence>
<feature type="binding site" evidence="10">
    <location>
        <position position="299"/>
    </location>
    <ligand>
        <name>UDP-N-acetyl-alpha-D-glucosamine</name>
        <dbReference type="ChEBI" id="CHEBI:57705"/>
    </ligand>
</feature>
<evidence type="ECO:0000256" key="2">
    <source>
        <dbReference type="ARBA" id="ARBA00022618"/>
    </source>
</evidence>
<dbReference type="InterPro" id="IPR006009">
    <property type="entry name" value="GlcNAc_MurG"/>
</dbReference>
<dbReference type="HAMAP" id="MF_00033">
    <property type="entry name" value="MurG"/>
    <property type="match status" value="1"/>
</dbReference>
<dbReference type="PANTHER" id="PTHR21015:SF22">
    <property type="entry name" value="GLYCOSYLTRANSFERASE"/>
    <property type="match status" value="1"/>
</dbReference>
<feature type="binding site" evidence="10">
    <location>
        <begin position="10"/>
        <end position="12"/>
    </location>
    <ligand>
        <name>UDP-N-acetyl-alpha-D-glucosamine</name>
        <dbReference type="ChEBI" id="CHEBI:57705"/>
    </ligand>
</feature>
<evidence type="ECO:0000313" key="15">
    <source>
        <dbReference type="Proteomes" id="UP000614200"/>
    </source>
</evidence>
<comment type="function">
    <text evidence="10">Cell wall formation. Catalyzes the transfer of a GlcNAc subunit on undecaprenyl-pyrophosphoryl-MurNAc-pentapeptide (lipid intermediate I) to form undecaprenyl-pyrophosphoryl-MurNAc-(pentapeptide)GlcNAc (lipid intermediate II).</text>
</comment>
<keyword evidence="2 10" id="KW-0132">Cell division</keyword>
<evidence type="ECO:0000259" key="12">
    <source>
        <dbReference type="Pfam" id="PF03033"/>
    </source>
</evidence>
<dbReference type="PANTHER" id="PTHR21015">
    <property type="entry name" value="UDP-N-ACETYLGLUCOSAMINE--N-ACETYLMURAMYL-(PENTAPEPTIDE) PYROPHOSPHORYL-UNDECAPRENOL N-ACETYLGLUCOSAMINE TRANSFERASE 1"/>
    <property type="match status" value="1"/>
</dbReference>
<dbReference type="Gene3D" id="3.40.50.2000">
    <property type="entry name" value="Glycogen Phosphorylase B"/>
    <property type="match status" value="2"/>
</dbReference>
<feature type="binding site" evidence="10">
    <location>
        <position position="124"/>
    </location>
    <ligand>
        <name>UDP-N-acetyl-alpha-D-glucosamine</name>
        <dbReference type="ChEBI" id="CHEBI:57705"/>
    </ligand>
</feature>
<keyword evidence="4 10" id="KW-0808">Transferase</keyword>
<evidence type="ECO:0000256" key="1">
    <source>
        <dbReference type="ARBA" id="ARBA00022475"/>
    </source>
</evidence>
<evidence type="ECO:0000256" key="3">
    <source>
        <dbReference type="ARBA" id="ARBA00022676"/>
    </source>
</evidence>
<comment type="subcellular location">
    <subcellularLocation>
        <location evidence="10">Cell membrane</location>
        <topology evidence="10">Peripheral membrane protein</topology>
        <orientation evidence="10">Cytoplasmic side</orientation>
    </subcellularLocation>
</comment>
<comment type="pathway">
    <text evidence="10">Cell wall biogenesis; peptidoglycan biosynthesis.</text>
</comment>
<dbReference type="SUPFAM" id="SSF53756">
    <property type="entry name" value="UDP-Glycosyltransferase/glycogen phosphorylase"/>
    <property type="match status" value="1"/>
</dbReference>
<dbReference type="InterPro" id="IPR004276">
    <property type="entry name" value="GlycoTrans_28_N"/>
</dbReference>
<evidence type="ECO:0000256" key="11">
    <source>
        <dbReference type="SAM" id="Phobius"/>
    </source>
</evidence>
<sequence>MKVMITGGGTGGHIYPALSIAERLKIEYKGIDILYMGAKLGMEKDIVPKTGVAFRQIDVAPLNKKISPKTIKALGVLIKGLFQARREIKRFKPDLIIGTGGYVAGPIVMIGALMGIPTIIHEQNAFPGMTNKILSRFVDRILVTFEEARAHFKHKEKVVFTGLPVLESFHTVSRDYARQRLGIAKDEFVIMTVGGSNGALKLNQVMMETYAALVEYPKIKIFHVSGNRYFENINEKIKAGQYTVGKNFKLISFMKEMPIYLNAVDLVISRAGASTINEIIAARTPAIVIPSPNVANNHQFHNAKVVDRNGMGIIIKEEDLNTELMEHTILNFYAEPSKLEIMRCNCDKIEHIKPLDAIMNEIGLLLKEHEI</sequence>
<reference evidence="14 15" key="1">
    <citation type="submission" date="2020-11" db="EMBL/GenBank/DDBJ databases">
        <title>Fusibacter basophilias sp. nov.</title>
        <authorList>
            <person name="Qiu D."/>
        </authorList>
    </citation>
    <scope>NUCLEOTIDE SEQUENCE [LARGE SCALE GENOMIC DNA]</scope>
    <source>
        <strain evidence="14 15">Q10-2</strain>
    </source>
</reference>
<keyword evidence="8 10" id="KW-0131">Cell cycle</keyword>
<comment type="similarity">
    <text evidence="10">Belongs to the glycosyltransferase 28 family. MurG subfamily.</text>
</comment>
<proteinExistence type="inferred from homology"/>
<comment type="caution">
    <text evidence="14">The sequence shown here is derived from an EMBL/GenBank/DDBJ whole genome shotgun (WGS) entry which is preliminary data.</text>
</comment>
<feature type="binding site" evidence="10">
    <location>
        <position position="196"/>
    </location>
    <ligand>
        <name>UDP-N-acetyl-alpha-D-glucosamine</name>
        <dbReference type="ChEBI" id="CHEBI:57705"/>
    </ligand>
</feature>
<keyword evidence="1 10" id="KW-1003">Cell membrane</keyword>
<dbReference type="InterPro" id="IPR007235">
    <property type="entry name" value="Glyco_trans_28_C"/>
</dbReference>
<keyword evidence="11" id="KW-1133">Transmembrane helix</keyword>
<keyword evidence="3 10" id="KW-0328">Glycosyltransferase</keyword>
<dbReference type="RefSeq" id="WP_194699851.1">
    <property type="nucleotide sequence ID" value="NZ_JADKNH010000001.1"/>
</dbReference>
<dbReference type="Proteomes" id="UP000614200">
    <property type="component" value="Unassembled WGS sequence"/>
</dbReference>
<dbReference type="NCBIfam" id="TIGR01133">
    <property type="entry name" value="murG"/>
    <property type="match status" value="1"/>
</dbReference>
<comment type="caution">
    <text evidence="10">Lacks conserved residue(s) required for the propagation of feature annotation.</text>
</comment>
<dbReference type="Pfam" id="PF04101">
    <property type="entry name" value="Glyco_tran_28_C"/>
    <property type="match status" value="1"/>
</dbReference>
<feature type="domain" description="Glycosyltransferase family 28 N-terminal" evidence="12">
    <location>
        <begin position="3"/>
        <end position="142"/>
    </location>
</feature>
<keyword evidence="9 10" id="KW-0961">Cell wall biogenesis/degradation</keyword>
<accession>A0ABR9ZNV5</accession>
<dbReference type="EC" id="2.4.1.227" evidence="10"/>
<protein>
    <recommendedName>
        <fullName evidence="10">UDP-N-acetylglucosamine--N-acetylmuramyl-(pentapeptide) pyrophosphoryl-undecaprenol N-acetylglucosamine transferase</fullName>
        <ecNumber evidence="10">2.4.1.227</ecNumber>
    </recommendedName>
    <alternativeName>
        <fullName evidence="10">Undecaprenyl-PP-MurNAc-pentapeptide-UDPGlcNAc GlcNAc transferase</fullName>
    </alternativeName>
</protein>
<evidence type="ECO:0000256" key="7">
    <source>
        <dbReference type="ARBA" id="ARBA00023136"/>
    </source>
</evidence>
<evidence type="ECO:0000256" key="8">
    <source>
        <dbReference type="ARBA" id="ARBA00023306"/>
    </source>
</evidence>
<feature type="transmembrane region" description="Helical" evidence="11">
    <location>
        <begin position="95"/>
        <end position="116"/>
    </location>
</feature>
<keyword evidence="7 10" id="KW-0472">Membrane</keyword>
<keyword evidence="15" id="KW-1185">Reference proteome</keyword>
<gene>
    <name evidence="10 14" type="primary">murG</name>
    <name evidence="14" type="ORF">ISU02_00670</name>
</gene>
<name>A0ABR9ZNV5_9FIRM</name>
<evidence type="ECO:0000256" key="10">
    <source>
        <dbReference type="HAMAP-Rule" id="MF_00033"/>
    </source>
</evidence>
<organism evidence="14 15">
    <name type="scientific">Fusibacter ferrireducens</name>
    <dbReference type="NCBI Taxonomy" id="2785058"/>
    <lineage>
        <taxon>Bacteria</taxon>
        <taxon>Bacillati</taxon>
        <taxon>Bacillota</taxon>
        <taxon>Clostridia</taxon>
        <taxon>Eubacteriales</taxon>
        <taxon>Eubacteriales Family XII. Incertae Sedis</taxon>
        <taxon>Fusibacter</taxon>
    </lineage>
</organism>
<dbReference type="CDD" id="cd03785">
    <property type="entry name" value="GT28_MurG"/>
    <property type="match status" value="1"/>
</dbReference>